<dbReference type="InterPro" id="IPR020084">
    <property type="entry name" value="NUDIX_hydrolase_CS"/>
</dbReference>
<dbReference type="PANTHER" id="PTHR43046">
    <property type="entry name" value="GDP-MANNOSE MANNOSYL HYDROLASE"/>
    <property type="match status" value="1"/>
</dbReference>
<dbReference type="Proteomes" id="UP000176914">
    <property type="component" value="Unassembled WGS sequence"/>
</dbReference>
<dbReference type="Gene3D" id="3.90.79.10">
    <property type="entry name" value="Nucleoside Triphosphate Pyrophosphohydrolase"/>
    <property type="match status" value="1"/>
</dbReference>
<reference evidence="4 5" key="1">
    <citation type="journal article" date="2016" name="Nat. Commun.">
        <title>Thousands of microbial genomes shed light on interconnected biogeochemical processes in an aquifer system.</title>
        <authorList>
            <person name="Anantharaman K."/>
            <person name="Brown C.T."/>
            <person name="Hug L.A."/>
            <person name="Sharon I."/>
            <person name="Castelle C.J."/>
            <person name="Probst A.J."/>
            <person name="Thomas B.C."/>
            <person name="Singh A."/>
            <person name="Wilkins M.J."/>
            <person name="Karaoz U."/>
            <person name="Brodie E.L."/>
            <person name="Williams K.H."/>
            <person name="Hubbard S.S."/>
            <person name="Banfield J.F."/>
        </authorList>
    </citation>
    <scope>NUCLEOTIDE SEQUENCE [LARGE SCALE GENOMIC DNA]</scope>
</reference>
<dbReference type="SUPFAM" id="SSF55811">
    <property type="entry name" value="Nudix"/>
    <property type="match status" value="1"/>
</dbReference>
<evidence type="ECO:0000256" key="1">
    <source>
        <dbReference type="ARBA" id="ARBA00001946"/>
    </source>
</evidence>
<feature type="domain" description="Nudix hydrolase" evidence="3">
    <location>
        <begin position="7"/>
        <end position="153"/>
    </location>
</feature>
<dbReference type="Pfam" id="PF00293">
    <property type="entry name" value="NUDIX"/>
    <property type="match status" value="1"/>
</dbReference>
<dbReference type="PANTHER" id="PTHR43046:SF14">
    <property type="entry name" value="MUTT_NUDIX FAMILY PROTEIN"/>
    <property type="match status" value="1"/>
</dbReference>
<dbReference type="PROSITE" id="PS00893">
    <property type="entry name" value="NUDIX_BOX"/>
    <property type="match status" value="1"/>
</dbReference>
<evidence type="ECO:0000259" key="3">
    <source>
        <dbReference type="PROSITE" id="PS51462"/>
    </source>
</evidence>
<dbReference type="AlphaFoldDB" id="A0A1F6E9X8"/>
<evidence type="ECO:0000313" key="5">
    <source>
        <dbReference type="Proteomes" id="UP000176914"/>
    </source>
</evidence>
<keyword evidence="2" id="KW-0378">Hydrolase</keyword>
<evidence type="ECO:0000256" key="2">
    <source>
        <dbReference type="ARBA" id="ARBA00022801"/>
    </source>
</evidence>
<gene>
    <name evidence="4" type="ORF">A3C20_03695</name>
</gene>
<comment type="caution">
    <text evidence="4">The sequence shown here is derived from an EMBL/GenBank/DDBJ whole genome shotgun (WGS) entry which is preliminary data.</text>
</comment>
<dbReference type="InterPro" id="IPR000086">
    <property type="entry name" value="NUDIX_hydrolase_dom"/>
</dbReference>
<comment type="cofactor">
    <cofactor evidence="1">
        <name>Mg(2+)</name>
        <dbReference type="ChEBI" id="CHEBI:18420"/>
    </cofactor>
</comment>
<protein>
    <recommendedName>
        <fullName evidence="3">Nudix hydrolase domain-containing protein</fullName>
    </recommendedName>
</protein>
<dbReference type="InterPro" id="IPR015797">
    <property type="entry name" value="NUDIX_hydrolase-like_dom_sf"/>
</dbReference>
<dbReference type="EMBL" id="MFLL01000005">
    <property type="protein sequence ID" value="OGG70360.1"/>
    <property type="molecule type" value="Genomic_DNA"/>
</dbReference>
<name>A0A1F6E9X8_9BACT</name>
<evidence type="ECO:0000313" key="4">
    <source>
        <dbReference type="EMBL" id="OGG70360.1"/>
    </source>
</evidence>
<dbReference type="GO" id="GO:0016787">
    <property type="term" value="F:hydrolase activity"/>
    <property type="evidence" value="ECO:0007669"/>
    <property type="project" value="UniProtKB-KW"/>
</dbReference>
<proteinExistence type="predicted"/>
<organism evidence="4 5">
    <name type="scientific">Candidatus Kaiserbacteria bacterium RIFCSPHIGHO2_02_FULL_55_25</name>
    <dbReference type="NCBI Taxonomy" id="1798498"/>
    <lineage>
        <taxon>Bacteria</taxon>
        <taxon>Candidatus Kaiseribacteriota</taxon>
    </lineage>
</organism>
<sequence length="155" mass="17531">MAHIHEKIDFTASVFIVHGDKVLLHMHKKLGIWLQPGGHVELHEDPVQAVMREAKEESGLDVELAGKAPESLNTKFGARELMVPRYMNRHFFDEAHTHEHIDMVYFARAKSDAAVPEAEGGEVRWFTKEELANPSLDLLPDVRKYALAAPEELAE</sequence>
<dbReference type="PROSITE" id="PS51462">
    <property type="entry name" value="NUDIX"/>
    <property type="match status" value="1"/>
</dbReference>
<dbReference type="CDD" id="cd03674">
    <property type="entry name" value="NUDIX_Hydrolase"/>
    <property type="match status" value="1"/>
</dbReference>
<accession>A0A1F6E9X8</accession>